<name>A0A183CA84_GLOPA</name>
<feature type="chain" id="PRO_5008147311" evidence="1">
    <location>
        <begin position="23"/>
        <end position="215"/>
    </location>
</feature>
<dbReference type="Proteomes" id="UP000050741">
    <property type="component" value="Unassembled WGS sequence"/>
</dbReference>
<dbReference type="WBParaSite" id="GPLIN_000978400">
    <property type="protein sequence ID" value="GPLIN_000978400"/>
    <property type="gene ID" value="GPLIN_000978400"/>
</dbReference>
<feature type="signal peptide" evidence="1">
    <location>
        <begin position="1"/>
        <end position="22"/>
    </location>
</feature>
<reference evidence="2" key="1">
    <citation type="submission" date="2014-05" db="EMBL/GenBank/DDBJ databases">
        <title>The genome and life-stage specific transcriptomes of Globodera pallida elucidate key aspects of plant parasitism by a cyst nematode.</title>
        <authorList>
            <person name="Cotton J.A."/>
            <person name="Lilley C.J."/>
            <person name="Jones L.M."/>
            <person name="Kikuchi T."/>
            <person name="Reid A.J."/>
            <person name="Thorpe P."/>
            <person name="Tsai I.J."/>
            <person name="Beasley H."/>
            <person name="Blok V."/>
            <person name="Cock P.J.A."/>
            <person name="Van den Akker S.E."/>
            <person name="Holroyd N."/>
            <person name="Hunt M."/>
            <person name="Mantelin S."/>
            <person name="Naghra H."/>
            <person name="Pain A."/>
            <person name="Palomares-Rius J.E."/>
            <person name="Zarowiecki M."/>
            <person name="Berriman M."/>
            <person name="Jones J.T."/>
            <person name="Urwin P.E."/>
        </authorList>
    </citation>
    <scope>NUCLEOTIDE SEQUENCE [LARGE SCALE GENOMIC DNA]</scope>
    <source>
        <strain evidence="2">Lindley</strain>
    </source>
</reference>
<dbReference type="AlphaFoldDB" id="A0A183CA84"/>
<keyword evidence="1" id="KW-0732">Signal</keyword>
<accession>A0A183CA84</accession>
<evidence type="ECO:0000313" key="3">
    <source>
        <dbReference type="WBParaSite" id="GPLIN_000978400"/>
    </source>
</evidence>
<organism evidence="2 3">
    <name type="scientific">Globodera pallida</name>
    <name type="common">Potato cyst nematode worm</name>
    <name type="synonym">Heterodera pallida</name>
    <dbReference type="NCBI Taxonomy" id="36090"/>
    <lineage>
        <taxon>Eukaryota</taxon>
        <taxon>Metazoa</taxon>
        <taxon>Ecdysozoa</taxon>
        <taxon>Nematoda</taxon>
        <taxon>Chromadorea</taxon>
        <taxon>Rhabditida</taxon>
        <taxon>Tylenchina</taxon>
        <taxon>Tylenchomorpha</taxon>
        <taxon>Tylenchoidea</taxon>
        <taxon>Heteroderidae</taxon>
        <taxon>Heteroderinae</taxon>
        <taxon>Globodera</taxon>
    </lineage>
</organism>
<proteinExistence type="predicted"/>
<evidence type="ECO:0000313" key="2">
    <source>
        <dbReference type="Proteomes" id="UP000050741"/>
    </source>
</evidence>
<sequence>MAVPYRIIFLIFLTVIPFVTIAYPSSDADNDATIYVYFKGVVQGRRENEVVVDIFCGQIGRNIYFYTGARGQFEFPIDEQFLRYFRGCTAEGITIGFYKKATNEARQSCLGCLVSPREAQNRRVLKCFVSVRYSWLNFGTTRFTQQYKDQVDANAEPRNVFNVDFARGGSATINGNEVRCTDHFPLRDYNLYSEYFDIRWTGEAQEPSCGYNAQF</sequence>
<protein>
    <submittedName>
        <fullName evidence="3">ZP domain-containing protein</fullName>
    </submittedName>
</protein>
<reference evidence="3" key="2">
    <citation type="submission" date="2016-06" db="UniProtKB">
        <authorList>
            <consortium name="WormBaseParasite"/>
        </authorList>
    </citation>
    <scope>IDENTIFICATION</scope>
</reference>
<keyword evidence="2" id="KW-1185">Reference proteome</keyword>
<evidence type="ECO:0000256" key="1">
    <source>
        <dbReference type="SAM" id="SignalP"/>
    </source>
</evidence>